<evidence type="ECO:0000259" key="2">
    <source>
        <dbReference type="Pfam" id="PF03432"/>
    </source>
</evidence>
<organism evidence="3 4">
    <name type="scientific">Flavobacterium supellecticarium</name>
    <dbReference type="NCBI Taxonomy" id="2565924"/>
    <lineage>
        <taxon>Bacteria</taxon>
        <taxon>Pseudomonadati</taxon>
        <taxon>Bacteroidota</taxon>
        <taxon>Flavobacteriia</taxon>
        <taxon>Flavobacteriales</taxon>
        <taxon>Flavobacteriaceae</taxon>
        <taxon>Flavobacterium</taxon>
    </lineage>
</organism>
<protein>
    <submittedName>
        <fullName evidence="3">Relaxase</fullName>
    </submittedName>
</protein>
<evidence type="ECO:0000256" key="1">
    <source>
        <dbReference type="SAM" id="MobiDB-lite"/>
    </source>
</evidence>
<keyword evidence="4" id="KW-1185">Reference proteome</keyword>
<comment type="caution">
    <text evidence="3">The sequence shown here is derived from an EMBL/GenBank/DDBJ whole genome shotgun (WGS) entry which is preliminary data.</text>
</comment>
<feature type="compositionally biased region" description="Polar residues" evidence="1">
    <location>
        <begin position="382"/>
        <end position="391"/>
    </location>
</feature>
<dbReference type="EMBL" id="SSNZ01000001">
    <property type="protein sequence ID" value="THF53022.1"/>
    <property type="molecule type" value="Genomic_DNA"/>
</dbReference>
<feature type="region of interest" description="Disordered" evidence="1">
    <location>
        <begin position="364"/>
        <end position="391"/>
    </location>
</feature>
<feature type="domain" description="MobA/VirD2-like nuclease" evidence="2">
    <location>
        <begin position="17"/>
        <end position="152"/>
    </location>
</feature>
<dbReference type="OrthoDB" id="915634at2"/>
<gene>
    <name evidence="3" type="ORF">E6C50_02095</name>
</gene>
<sequence>MVAIIKTGHSIHRIFNYNENKVKDGVAQCIGEGNYPVDLENLTLPMKLNRLLKQAELNENCKRNSVHISLNFAPSETNLSKEKMTDIAHEYMERIGFGSQPYLVYQHYDAGHPHIHIITTNIQNNTSRIDLHHLGIRKSEPARKAIEEKYGLVIAEGRNNNQNNKLEPIPLGKVNYGKIQSKKAIANVLNQILTNYNFTSLKELNAVLNQYNVLADRGSENSRVFKANGMVYRILDQAGNPTGVPIKASDFYNRPTMKFLEEIFQENAKKRTPFKSRIKNATDKILTNSGVSIDEFIKLMSKQGIAVLKRTSEDGRLYGITYVDHTSKCVFNGSDLGKNYSAKAILERCTAKDNRATEQICKKEPETEIPTDRNAAPLTQPVPDTNAVSDTSITEDKGLIDTLFEIENASDFIPNQLRRKKKRRKRRRRDNNNNF</sequence>
<dbReference type="AlphaFoldDB" id="A0A4S4A3M7"/>
<accession>A0A4S4A3M7</accession>
<reference evidence="3 4" key="1">
    <citation type="submission" date="2019-04" db="EMBL/GenBank/DDBJ databases">
        <title>Flavobacterium sp. nov. isolated from construction timber.</title>
        <authorList>
            <person name="Lin S.-Y."/>
            <person name="Chang C.-T."/>
            <person name="Young C.-C."/>
        </authorList>
    </citation>
    <scope>NUCLEOTIDE SEQUENCE [LARGE SCALE GENOMIC DNA]</scope>
    <source>
        <strain evidence="3 4">CC-CTC003</strain>
    </source>
</reference>
<dbReference type="Pfam" id="PF03432">
    <property type="entry name" value="Relaxase"/>
    <property type="match status" value="1"/>
</dbReference>
<dbReference type="RefSeq" id="WP_136401546.1">
    <property type="nucleotide sequence ID" value="NZ_SSNZ01000001.1"/>
</dbReference>
<dbReference type="InterPro" id="IPR005094">
    <property type="entry name" value="Endonuclease_MobA/VirD2"/>
</dbReference>
<proteinExistence type="predicted"/>
<dbReference type="Proteomes" id="UP000307507">
    <property type="component" value="Unassembled WGS sequence"/>
</dbReference>
<evidence type="ECO:0000313" key="4">
    <source>
        <dbReference type="Proteomes" id="UP000307507"/>
    </source>
</evidence>
<name>A0A4S4A3M7_9FLAO</name>
<evidence type="ECO:0000313" key="3">
    <source>
        <dbReference type="EMBL" id="THF53022.1"/>
    </source>
</evidence>